<keyword evidence="3" id="KW-1185">Reference proteome</keyword>
<proteinExistence type="predicted"/>
<dbReference type="InterPro" id="IPR036116">
    <property type="entry name" value="FN3_sf"/>
</dbReference>
<dbReference type="OrthoDB" id="10036029at2759"/>
<dbReference type="EMBL" id="MRZV01000809">
    <property type="protein sequence ID" value="PIK43992.1"/>
    <property type="molecule type" value="Genomic_DNA"/>
</dbReference>
<feature type="compositionally biased region" description="Basic and acidic residues" evidence="1">
    <location>
        <begin position="13"/>
        <end position="23"/>
    </location>
</feature>
<comment type="caution">
    <text evidence="2">The sequence shown here is derived from an EMBL/GenBank/DDBJ whole genome shotgun (WGS) entry which is preliminary data.</text>
</comment>
<evidence type="ECO:0000256" key="1">
    <source>
        <dbReference type="SAM" id="MobiDB-lite"/>
    </source>
</evidence>
<feature type="region of interest" description="Disordered" evidence="1">
    <location>
        <begin position="1"/>
        <end position="23"/>
    </location>
</feature>
<evidence type="ECO:0008006" key="4">
    <source>
        <dbReference type="Google" id="ProtNLM"/>
    </source>
</evidence>
<organism evidence="2 3">
    <name type="scientific">Stichopus japonicus</name>
    <name type="common">Sea cucumber</name>
    <dbReference type="NCBI Taxonomy" id="307972"/>
    <lineage>
        <taxon>Eukaryota</taxon>
        <taxon>Metazoa</taxon>
        <taxon>Echinodermata</taxon>
        <taxon>Eleutherozoa</taxon>
        <taxon>Echinozoa</taxon>
        <taxon>Holothuroidea</taxon>
        <taxon>Aspidochirotacea</taxon>
        <taxon>Aspidochirotida</taxon>
        <taxon>Stichopodidae</taxon>
        <taxon>Apostichopus</taxon>
    </lineage>
</organism>
<protein>
    <recommendedName>
        <fullName evidence="4">Fibronectin type-III domain-containing protein</fullName>
    </recommendedName>
</protein>
<feature type="non-terminal residue" evidence="2">
    <location>
        <position position="652"/>
    </location>
</feature>
<evidence type="ECO:0000313" key="3">
    <source>
        <dbReference type="Proteomes" id="UP000230750"/>
    </source>
</evidence>
<accession>A0A2G8K7P5</accession>
<reference evidence="2 3" key="1">
    <citation type="journal article" date="2017" name="PLoS Biol.">
        <title>The sea cucumber genome provides insights into morphological evolution and visceral regeneration.</title>
        <authorList>
            <person name="Zhang X."/>
            <person name="Sun L."/>
            <person name="Yuan J."/>
            <person name="Sun Y."/>
            <person name="Gao Y."/>
            <person name="Zhang L."/>
            <person name="Li S."/>
            <person name="Dai H."/>
            <person name="Hamel J.F."/>
            <person name="Liu C."/>
            <person name="Yu Y."/>
            <person name="Liu S."/>
            <person name="Lin W."/>
            <person name="Guo K."/>
            <person name="Jin S."/>
            <person name="Xu P."/>
            <person name="Storey K.B."/>
            <person name="Huan P."/>
            <person name="Zhang T."/>
            <person name="Zhou Y."/>
            <person name="Zhang J."/>
            <person name="Lin C."/>
            <person name="Li X."/>
            <person name="Xing L."/>
            <person name="Huo D."/>
            <person name="Sun M."/>
            <person name="Wang L."/>
            <person name="Mercier A."/>
            <person name="Li F."/>
            <person name="Yang H."/>
            <person name="Xiang J."/>
        </authorList>
    </citation>
    <scope>NUCLEOTIDE SEQUENCE [LARGE SCALE GENOMIC DNA]</scope>
    <source>
        <strain evidence="2">Shaxun</strain>
        <tissue evidence="2">Muscle</tissue>
    </source>
</reference>
<dbReference type="Proteomes" id="UP000230750">
    <property type="component" value="Unassembled WGS sequence"/>
</dbReference>
<sequence length="652" mass="72694">MDDSQPPGNITGKTREEQSQVSDKREAFKYAPDFFKDSVDQYGTLVKSELEKKVVVSLEIKCLHPVGVDITWNISHLPKNVLNYYWLIDGSRKGPYLSPHINRATVEDVELGKNAVIQIVAVCEEKIIHAEERTAEDLCVLNVHSNRAELCWSKDCNVRLGNLEEETKYTVLVESRGKVNYMNSDGQEVAVDVSAASIPVTFVTVNSVNQAILELSIGDFKLLEKQGMVLTLTDIGTLDYYLKKKKFFLDLSSANVSETFRRFEGVCNDQKDDKEVTVACQELLPDRMSSTIRNLKPETPTNFTCPYHVDLKWWKPELALSLPNSDDVANCCHLLRSELLAYQLFVNDRLQSTLALTVPLPPSPAPQIRNQCQLGSLSRQTDGLQQSSKDGETANGTLKVLWRLPDFGVAEEQGIMGYDISWMCNKDGKENNTRVHSDASLCLIPVYHDSCVVDVSVSSVKEDGVWEDLKLSEYSDTHPRSSRPPTLTCKEVTSNISSWSGSEPRLHGDVKVAGFQVYMNNKPIGNVLTSETFQAVMPCQPLKTYVLNVAAVADDAISSHSRLQEPVIIQTPEATQKNPSLFEIIDNSARGTTKSHIWKSHTRGKLMPETVSAVVDRVTNHCVTVSWTVPFPGSSSDVYQFKVSWSSVAKPK</sequence>
<dbReference type="AlphaFoldDB" id="A0A2G8K7P5"/>
<dbReference type="SUPFAM" id="SSF49265">
    <property type="entry name" value="Fibronectin type III"/>
    <property type="match status" value="1"/>
</dbReference>
<evidence type="ECO:0000313" key="2">
    <source>
        <dbReference type="EMBL" id="PIK43992.1"/>
    </source>
</evidence>
<name>A0A2G8K7P5_STIJA</name>
<feature type="compositionally biased region" description="Polar residues" evidence="1">
    <location>
        <begin position="1"/>
        <end position="12"/>
    </location>
</feature>
<gene>
    <name evidence="2" type="ORF">BSL78_19139</name>
</gene>